<feature type="domain" description="HTH lacI-type" evidence="4">
    <location>
        <begin position="4"/>
        <end position="58"/>
    </location>
</feature>
<dbReference type="Proteomes" id="UP000321362">
    <property type="component" value="Chromosome"/>
</dbReference>
<dbReference type="CDD" id="cd01392">
    <property type="entry name" value="HTH_LacI"/>
    <property type="match status" value="1"/>
</dbReference>
<dbReference type="PROSITE" id="PS50932">
    <property type="entry name" value="HTH_LACI_2"/>
    <property type="match status" value="1"/>
</dbReference>
<dbReference type="SUPFAM" id="SSF53822">
    <property type="entry name" value="Periplasmic binding protein-like I"/>
    <property type="match status" value="1"/>
</dbReference>
<keyword evidence="2" id="KW-0238">DNA-binding</keyword>
<dbReference type="EMBL" id="CP042437">
    <property type="protein sequence ID" value="QEC78999.1"/>
    <property type="molecule type" value="Genomic_DNA"/>
</dbReference>
<proteinExistence type="predicted"/>
<dbReference type="Pfam" id="PF00532">
    <property type="entry name" value="Peripla_BP_1"/>
    <property type="match status" value="1"/>
</dbReference>
<dbReference type="CDD" id="cd06267">
    <property type="entry name" value="PBP1_LacI_sugar_binding-like"/>
    <property type="match status" value="1"/>
</dbReference>
<evidence type="ECO:0000256" key="2">
    <source>
        <dbReference type="ARBA" id="ARBA00023125"/>
    </source>
</evidence>
<dbReference type="KEGG" id="mgk:FSB76_24750"/>
<dbReference type="PANTHER" id="PTHR30146:SF109">
    <property type="entry name" value="HTH-TYPE TRANSCRIPTIONAL REGULATOR GALS"/>
    <property type="match status" value="1"/>
</dbReference>
<dbReference type="SMART" id="SM00354">
    <property type="entry name" value="HTH_LACI"/>
    <property type="match status" value="1"/>
</dbReference>
<keyword evidence="3" id="KW-0804">Transcription</keyword>
<dbReference type="InterPro" id="IPR028082">
    <property type="entry name" value="Peripla_BP_I"/>
</dbReference>
<dbReference type="PANTHER" id="PTHR30146">
    <property type="entry name" value="LACI-RELATED TRANSCRIPTIONAL REPRESSOR"/>
    <property type="match status" value="1"/>
</dbReference>
<dbReference type="GO" id="GO:0000976">
    <property type="term" value="F:transcription cis-regulatory region binding"/>
    <property type="evidence" value="ECO:0007669"/>
    <property type="project" value="TreeGrafter"/>
</dbReference>
<organism evidence="5 6">
    <name type="scientific">Mucilaginibacter ginsenosidivorax</name>
    <dbReference type="NCBI Taxonomy" id="862126"/>
    <lineage>
        <taxon>Bacteria</taxon>
        <taxon>Pseudomonadati</taxon>
        <taxon>Bacteroidota</taxon>
        <taxon>Sphingobacteriia</taxon>
        <taxon>Sphingobacteriales</taxon>
        <taxon>Sphingobacteriaceae</taxon>
        <taxon>Mucilaginibacter</taxon>
    </lineage>
</organism>
<reference evidence="5 6" key="1">
    <citation type="journal article" date="2013" name="J. Microbiol.">
        <title>Mucilaginibacter ginsenosidivorax sp. nov., with ginsenoside converting activity isolated from sediment.</title>
        <authorList>
            <person name="Kim J.K."/>
            <person name="Choi T.E."/>
            <person name="Liu Q.M."/>
            <person name="Park H.Y."/>
            <person name="Yi T.H."/>
            <person name="Yoon M.H."/>
            <person name="Kim S.C."/>
            <person name="Im W.T."/>
        </authorList>
    </citation>
    <scope>NUCLEOTIDE SEQUENCE [LARGE SCALE GENOMIC DNA]</scope>
    <source>
        <strain evidence="5 6">KHI28</strain>
    </source>
</reference>
<dbReference type="Gene3D" id="3.40.50.2300">
    <property type="match status" value="2"/>
</dbReference>
<dbReference type="OrthoDB" id="9803256at2"/>
<evidence type="ECO:0000313" key="6">
    <source>
        <dbReference type="Proteomes" id="UP000321362"/>
    </source>
</evidence>
<evidence type="ECO:0000256" key="1">
    <source>
        <dbReference type="ARBA" id="ARBA00023015"/>
    </source>
</evidence>
<dbReference type="Gene3D" id="1.10.260.40">
    <property type="entry name" value="lambda repressor-like DNA-binding domains"/>
    <property type="match status" value="1"/>
</dbReference>
<dbReference type="SUPFAM" id="SSF47413">
    <property type="entry name" value="lambda repressor-like DNA-binding domains"/>
    <property type="match status" value="1"/>
</dbReference>
<evidence type="ECO:0000313" key="5">
    <source>
        <dbReference type="EMBL" id="QEC78999.1"/>
    </source>
</evidence>
<accession>A0A5B8W5X7</accession>
<name>A0A5B8W5X7_9SPHI</name>
<dbReference type="RefSeq" id="WP_147058164.1">
    <property type="nucleotide sequence ID" value="NZ_CP042437.1"/>
</dbReference>
<keyword evidence="1" id="KW-0805">Transcription regulation</keyword>
<dbReference type="AlphaFoldDB" id="A0A5B8W5X7"/>
<dbReference type="InterPro" id="IPR001761">
    <property type="entry name" value="Peripla_BP/Lac1_sug-bd_dom"/>
</dbReference>
<protein>
    <submittedName>
        <fullName evidence="5">LacI family transcriptional regulator</fullName>
    </submittedName>
</protein>
<gene>
    <name evidence="5" type="ORF">FSB76_24750</name>
</gene>
<dbReference type="InterPro" id="IPR000843">
    <property type="entry name" value="HTH_LacI"/>
</dbReference>
<evidence type="ECO:0000256" key="3">
    <source>
        <dbReference type="ARBA" id="ARBA00023163"/>
    </source>
</evidence>
<dbReference type="Pfam" id="PF00356">
    <property type="entry name" value="LacI"/>
    <property type="match status" value="1"/>
</dbReference>
<evidence type="ECO:0000259" key="4">
    <source>
        <dbReference type="PROSITE" id="PS50932"/>
    </source>
</evidence>
<sequence length="329" mass="36340">MPDITLKRLAEMLNLSISTVSRALKDHPDISKETRQKVKELAAVAEYEPNTYAINLRTNQSKELAVIIPTIANDFYQSFISSLEEEVRLYGYSLMMLQSGDDPLIEQQNLKRCRQGRVSGIFISVTTKTTDIGNFYKQGDHPIPIVFFDKVPAAESCIKICVDDVMAAAIAAKTLIAKNKLNILGVFGNEELSITKKRLSAFTETLRVANAEVRLAIYHAGSINESFEVVMSKLARQQPDAIFCMSDEILIGVMKAVQTLQLRVPDDVGIIAISEGQVPTFYYPQITYIETSGFKLAKSAFVKMMACIAGNTGTHEIKINSTLVEGGSL</sequence>
<keyword evidence="6" id="KW-1185">Reference proteome</keyword>
<dbReference type="GO" id="GO:0003700">
    <property type="term" value="F:DNA-binding transcription factor activity"/>
    <property type="evidence" value="ECO:0007669"/>
    <property type="project" value="TreeGrafter"/>
</dbReference>
<dbReference type="InterPro" id="IPR010982">
    <property type="entry name" value="Lambda_DNA-bd_dom_sf"/>
</dbReference>